<evidence type="ECO:0000313" key="2">
    <source>
        <dbReference type="EMBL" id="KAL1599872.1"/>
    </source>
</evidence>
<organism evidence="2 3">
    <name type="scientific">Paraconiothyrium brasiliense</name>
    <dbReference type="NCBI Taxonomy" id="300254"/>
    <lineage>
        <taxon>Eukaryota</taxon>
        <taxon>Fungi</taxon>
        <taxon>Dikarya</taxon>
        <taxon>Ascomycota</taxon>
        <taxon>Pezizomycotina</taxon>
        <taxon>Dothideomycetes</taxon>
        <taxon>Pleosporomycetidae</taxon>
        <taxon>Pleosporales</taxon>
        <taxon>Massarineae</taxon>
        <taxon>Didymosphaeriaceae</taxon>
        <taxon>Paraconiothyrium</taxon>
    </lineage>
</organism>
<protein>
    <recommendedName>
        <fullName evidence="1">AVL9/DENND6 domain-containing protein</fullName>
    </recommendedName>
</protein>
<accession>A0ABR3R684</accession>
<dbReference type="Proteomes" id="UP001521785">
    <property type="component" value="Unassembled WGS sequence"/>
</dbReference>
<gene>
    <name evidence="2" type="ORF">SLS60_007677</name>
</gene>
<dbReference type="PANTHER" id="PTHR31017:SF1">
    <property type="entry name" value="LATE SECRETORY PATHWAY PROTEIN AVL9 HOMOLOG"/>
    <property type="match status" value="1"/>
</dbReference>
<name>A0ABR3R684_9PLEO</name>
<comment type="caution">
    <text evidence="2">The sequence shown here is derived from an EMBL/GenBank/DDBJ whole genome shotgun (WGS) entry which is preliminary data.</text>
</comment>
<dbReference type="InterPro" id="IPR051731">
    <property type="entry name" value="DENND11/AVL9_GEFs"/>
</dbReference>
<keyword evidence="3" id="KW-1185">Reference proteome</keyword>
<sequence length="143" mass="16251">MPYSSTEDYSYFTLRRAETPEHPASSLFGISCTRQLDASKLIERPAEVTRSTVQKAVVVISDSPQYFGAIKAQLGVVTAAWFAQRDFTDVDILQRFSESLPTLLKNQEGEADHYFGISLREMIHEFKWQTLVLFKCALLQPKV</sequence>
<evidence type="ECO:0000313" key="3">
    <source>
        <dbReference type="Proteomes" id="UP001521785"/>
    </source>
</evidence>
<proteinExistence type="predicted"/>
<dbReference type="EMBL" id="JAKJXO020000010">
    <property type="protein sequence ID" value="KAL1599872.1"/>
    <property type="molecule type" value="Genomic_DNA"/>
</dbReference>
<evidence type="ECO:0000259" key="1">
    <source>
        <dbReference type="Pfam" id="PF09794"/>
    </source>
</evidence>
<dbReference type="PANTHER" id="PTHR31017">
    <property type="entry name" value="LATE SECRETORY PATHWAY PROTEIN AVL9-RELATED"/>
    <property type="match status" value="1"/>
</dbReference>
<dbReference type="InterPro" id="IPR018307">
    <property type="entry name" value="ABL9/DENND6_dom"/>
</dbReference>
<feature type="domain" description="AVL9/DENND6" evidence="1">
    <location>
        <begin position="4"/>
        <end position="143"/>
    </location>
</feature>
<reference evidence="2 3" key="1">
    <citation type="submission" date="2024-02" db="EMBL/GenBank/DDBJ databases">
        <title>De novo assembly and annotation of 12 fungi associated with fruit tree decline syndrome in Ontario, Canada.</title>
        <authorList>
            <person name="Sulman M."/>
            <person name="Ellouze W."/>
            <person name="Ilyukhin E."/>
        </authorList>
    </citation>
    <scope>NUCLEOTIDE SEQUENCE [LARGE SCALE GENOMIC DNA]</scope>
    <source>
        <strain evidence="2 3">M42-189</strain>
    </source>
</reference>
<dbReference type="Pfam" id="PF09794">
    <property type="entry name" value="Avl9"/>
    <property type="match status" value="1"/>
</dbReference>